<reference evidence="1 2" key="1">
    <citation type="submission" date="2024-12" db="EMBL/GenBank/DDBJ databases">
        <title>Forecasting of Potato common scab and diversities of Pathogenic streptomyces spp. in china.</title>
        <authorList>
            <person name="Handique U."/>
            <person name="Wu J."/>
        </authorList>
    </citation>
    <scope>NUCLEOTIDE SEQUENCE [LARGE SCALE GENOMIC DNA]</scope>
    <source>
        <strain evidence="1 2">ZRIMU1585</strain>
    </source>
</reference>
<dbReference type="GeneID" id="301210065"/>
<keyword evidence="2" id="KW-1185">Reference proteome</keyword>
<name>A0ABW9IUU5_STRGJ</name>
<evidence type="ECO:0000313" key="1">
    <source>
        <dbReference type="EMBL" id="MFM9651746.1"/>
    </source>
</evidence>
<evidence type="ECO:0000313" key="2">
    <source>
        <dbReference type="Proteomes" id="UP001631993"/>
    </source>
</evidence>
<gene>
    <name evidence="1" type="ORF">ACKI1S_37035</name>
</gene>
<organism evidence="1 2">
    <name type="scientific">Streptomyces galilaeus</name>
    <dbReference type="NCBI Taxonomy" id="33899"/>
    <lineage>
        <taxon>Bacteria</taxon>
        <taxon>Bacillati</taxon>
        <taxon>Actinomycetota</taxon>
        <taxon>Actinomycetes</taxon>
        <taxon>Kitasatosporales</taxon>
        <taxon>Streptomycetaceae</taxon>
        <taxon>Streptomyces</taxon>
    </lineage>
</organism>
<dbReference type="RefSeq" id="WP_190047820.1">
    <property type="nucleotide sequence ID" value="NZ_BMVS01000054.1"/>
</dbReference>
<proteinExistence type="predicted"/>
<sequence>MYLVTPDPERGIIAAPRAPENLTAETEQALTARGFIWDDRIEAHIRPTPAGEATSTAAAVAAELRSLGHYVITPAAVALAQLPT</sequence>
<dbReference type="EMBL" id="JBJVNE010000023">
    <property type="protein sequence ID" value="MFM9651746.1"/>
    <property type="molecule type" value="Genomic_DNA"/>
</dbReference>
<dbReference type="Proteomes" id="UP001631993">
    <property type="component" value="Unassembled WGS sequence"/>
</dbReference>
<protein>
    <submittedName>
        <fullName evidence="1">Uncharacterized protein</fullName>
    </submittedName>
</protein>
<accession>A0ABW9IUU5</accession>
<comment type="caution">
    <text evidence="1">The sequence shown here is derived from an EMBL/GenBank/DDBJ whole genome shotgun (WGS) entry which is preliminary data.</text>
</comment>